<sequence>MNYPTDSTLGPLEYGKTRDLQSPCPRTVDKKLDTEDLLFIDTACLRLAREQKKAEKPQFHYDPYNEILSAEGSASMDRFFEWIVQNTTAKVIISFGRIPMEKTMAAMRPTHYFTLEDSVPLYGKCIHVAACMNKDGSSERFHFMVYPPERMMYGLSYQLSALCGYLIHTVCAYAGHAVRNPNFFMNFTRKKYYVRRNETVLSPLVEQTASTDASEIPKLPWAVQAKRIQEAEIRTFNHAFTHASQWWLVNKRNDYGLPPMPDYTVRYIFDWHLGVDELLEVSALRILLYANRSFKSMTQRRRVQVLWKHGIHTTVSDLFKSNQSLWHPKVELRDEARETLDKWDFEMR</sequence>
<dbReference type="EMBL" id="JAXOVC010000005">
    <property type="protein sequence ID" value="KAK4501011.1"/>
    <property type="molecule type" value="Genomic_DNA"/>
</dbReference>
<gene>
    <name evidence="1" type="ORF">PRZ48_006817</name>
</gene>
<evidence type="ECO:0000313" key="2">
    <source>
        <dbReference type="Proteomes" id="UP001305779"/>
    </source>
</evidence>
<keyword evidence="2" id="KW-1185">Reference proteome</keyword>
<reference evidence="1 2" key="1">
    <citation type="journal article" date="2023" name="G3 (Bethesda)">
        <title>A chromosome-level genome assembly of Zasmidium syzygii isolated from banana leaves.</title>
        <authorList>
            <person name="van Westerhoven A.C."/>
            <person name="Mehrabi R."/>
            <person name="Talebi R."/>
            <person name="Steentjes M.B.F."/>
            <person name="Corcolon B."/>
            <person name="Chong P.A."/>
            <person name="Kema G.H.J."/>
            <person name="Seidl M.F."/>
        </authorList>
    </citation>
    <scope>NUCLEOTIDE SEQUENCE [LARGE SCALE GENOMIC DNA]</scope>
    <source>
        <strain evidence="1 2">P124</strain>
    </source>
</reference>
<dbReference type="Proteomes" id="UP001305779">
    <property type="component" value="Unassembled WGS sequence"/>
</dbReference>
<evidence type="ECO:0000313" key="1">
    <source>
        <dbReference type="EMBL" id="KAK4501011.1"/>
    </source>
</evidence>
<proteinExistence type="predicted"/>
<name>A0ABR0EID9_ZASCE</name>
<comment type="caution">
    <text evidence="1">The sequence shown here is derived from an EMBL/GenBank/DDBJ whole genome shotgun (WGS) entry which is preliminary data.</text>
</comment>
<accession>A0ABR0EID9</accession>
<protein>
    <submittedName>
        <fullName evidence="1">Uncharacterized protein</fullName>
    </submittedName>
</protein>
<organism evidence="1 2">
    <name type="scientific">Zasmidium cellare</name>
    <name type="common">Wine cellar mold</name>
    <name type="synonym">Racodium cellare</name>
    <dbReference type="NCBI Taxonomy" id="395010"/>
    <lineage>
        <taxon>Eukaryota</taxon>
        <taxon>Fungi</taxon>
        <taxon>Dikarya</taxon>
        <taxon>Ascomycota</taxon>
        <taxon>Pezizomycotina</taxon>
        <taxon>Dothideomycetes</taxon>
        <taxon>Dothideomycetidae</taxon>
        <taxon>Mycosphaerellales</taxon>
        <taxon>Mycosphaerellaceae</taxon>
        <taxon>Zasmidium</taxon>
    </lineage>
</organism>